<name>A0ABX1AK76_9ACTN</name>
<evidence type="ECO:0000313" key="5">
    <source>
        <dbReference type="Proteomes" id="UP000746503"/>
    </source>
</evidence>
<dbReference type="RefSeq" id="WP_167933176.1">
    <property type="nucleotide sequence ID" value="NZ_JAAVJB010000061.1"/>
</dbReference>
<comment type="caution">
    <text evidence="4">The sequence shown here is derived from an EMBL/GenBank/DDBJ whole genome shotgun (WGS) entry which is preliminary data.</text>
</comment>
<dbReference type="Pfam" id="PF03807">
    <property type="entry name" value="F420_oxidored"/>
    <property type="match status" value="1"/>
</dbReference>
<evidence type="ECO:0000313" key="4">
    <source>
        <dbReference type="EMBL" id="NJP66655.1"/>
    </source>
</evidence>
<dbReference type="Pfam" id="PF16896">
    <property type="entry name" value="PGDH_C"/>
    <property type="match status" value="1"/>
</dbReference>
<organism evidence="4 5">
    <name type="scientific">Streptomyces spiramenti</name>
    <dbReference type="NCBI Taxonomy" id="2720606"/>
    <lineage>
        <taxon>Bacteria</taxon>
        <taxon>Bacillati</taxon>
        <taxon>Actinomycetota</taxon>
        <taxon>Actinomycetes</taxon>
        <taxon>Kitasatosporales</taxon>
        <taxon>Streptomycetaceae</taxon>
        <taxon>Streptomyces</taxon>
    </lineage>
</organism>
<dbReference type="SUPFAM" id="SSF51735">
    <property type="entry name" value="NAD(P)-binding Rossmann-fold domains"/>
    <property type="match status" value="1"/>
</dbReference>
<evidence type="ECO:0000256" key="1">
    <source>
        <dbReference type="ARBA" id="ARBA00023002"/>
    </source>
</evidence>
<evidence type="ECO:0000259" key="3">
    <source>
        <dbReference type="Pfam" id="PF16896"/>
    </source>
</evidence>
<dbReference type="InterPro" id="IPR036291">
    <property type="entry name" value="NAD(P)-bd_dom_sf"/>
</dbReference>
<dbReference type="PANTHER" id="PTHR21363">
    <property type="entry name" value="PREPHENATE DEHYDROGENASE"/>
    <property type="match status" value="1"/>
</dbReference>
<dbReference type="Gene3D" id="3.40.50.720">
    <property type="entry name" value="NAD(P)-binding Rossmann-like Domain"/>
    <property type="match status" value="1"/>
</dbReference>
<proteinExistence type="predicted"/>
<keyword evidence="1" id="KW-0560">Oxidoreductase</keyword>
<dbReference type="InterPro" id="IPR031663">
    <property type="entry name" value="PGDH_C"/>
</dbReference>
<dbReference type="EMBL" id="JAAVJB010000061">
    <property type="protein sequence ID" value="NJP66655.1"/>
    <property type="molecule type" value="Genomic_DNA"/>
</dbReference>
<dbReference type="Proteomes" id="UP000746503">
    <property type="component" value="Unassembled WGS sequence"/>
</dbReference>
<feature type="domain" description="Pyrroline-5-carboxylate reductase catalytic N-terminal" evidence="2">
    <location>
        <begin position="13"/>
        <end position="97"/>
    </location>
</feature>
<evidence type="ECO:0000259" key="2">
    <source>
        <dbReference type="Pfam" id="PF03807"/>
    </source>
</evidence>
<dbReference type="InterPro" id="IPR050812">
    <property type="entry name" value="Preph/Arog_dehydrog"/>
</dbReference>
<protein>
    <submittedName>
        <fullName evidence="4">NAD(P)-binding domain-containing protein</fullName>
    </submittedName>
</protein>
<dbReference type="InterPro" id="IPR037161">
    <property type="entry name" value="Semialdehyde_DH-like_C"/>
</dbReference>
<dbReference type="Gene3D" id="1.10.3640.10">
    <property type="entry name" value="Semialdehyde dehydrogenase-like, C-terminal"/>
    <property type="match status" value="1"/>
</dbReference>
<dbReference type="InterPro" id="IPR028939">
    <property type="entry name" value="P5C_Rdtase_cat_N"/>
</dbReference>
<dbReference type="PANTHER" id="PTHR21363:SF0">
    <property type="entry name" value="PREPHENATE DEHYDROGENASE [NADP(+)]"/>
    <property type="match status" value="1"/>
</dbReference>
<reference evidence="4 5" key="1">
    <citation type="submission" date="2020-03" db="EMBL/GenBank/DDBJ databases">
        <title>Draft genome of Streptomyces sp. ventii, isolated from the Axial Seamount in the Pacific Ocean, and resequencing of the two type strains Streptomyces lonarensis strain NCL 716 and Streptomyces bohaiensis strain 11A07.</title>
        <authorList>
            <person name="Loughran R.M."/>
            <person name="Pfannmuller K.M."/>
            <person name="Wasson B.J."/>
            <person name="Deadmond M.C."/>
            <person name="Paddock B.E."/>
            <person name="Koyack M.J."/>
            <person name="Gallegos D.A."/>
            <person name="Mitchell E.A."/>
            <person name="Ushijima B."/>
            <person name="Saw J.H."/>
            <person name="Mcphail K.L."/>
            <person name="Videau P."/>
        </authorList>
    </citation>
    <scope>NUCLEOTIDE SEQUENCE [LARGE SCALE GENOMIC DNA]</scope>
    <source>
        <strain evidence="5">5675061</strain>
    </source>
</reference>
<feature type="domain" description="Phosphogluconate dehydrogenase (decarboxylating) C-terminal" evidence="3">
    <location>
        <begin position="131"/>
        <end position="284"/>
    </location>
</feature>
<sequence length="291" mass="31272">MATETDNAAGTTTIAVIGAAGKMGRRVSDNLVTTDHRTLYCEASEAGQEYIRGLGREVTDSREAVTAADVVILAVPDRVLGPVSAELVPLLRPGTVVLTLDPAAAYAGLLHPREDVHYVCAHPCHPSVFLERTTAEEWADTFGGIAAPQDVVAAYEGGDAERQRLAEDVIRAMYAPVVDVHWVTVKQLAVLEPTLVETIACMVGALLTEALHETVHTVGVPEPAARAMLLGHTQVALANTLKGSNPFSDACLIAMDYGRESIVRDDWKKVFQDGELDKVIARMLQIDGVRR</sequence>
<keyword evidence="5" id="KW-1185">Reference proteome</keyword>
<accession>A0ABX1AK76</accession>
<gene>
    <name evidence="4" type="ORF">HCJ92_10230</name>
</gene>